<name>A0ABQ7VNR4_SOLTU</name>
<protein>
    <submittedName>
        <fullName evidence="1">Uncharacterized protein</fullName>
    </submittedName>
</protein>
<reference evidence="1 2" key="1">
    <citation type="journal article" date="2021" name="bioRxiv">
        <title>Chromosome-scale and haplotype-resolved genome assembly of a tetraploid potato cultivar.</title>
        <authorList>
            <person name="Sun H."/>
            <person name="Jiao W.-B."/>
            <person name="Krause K."/>
            <person name="Campoy J.A."/>
            <person name="Goel M."/>
            <person name="Folz-Donahue K."/>
            <person name="Kukat C."/>
            <person name="Huettel B."/>
            <person name="Schneeberger K."/>
        </authorList>
    </citation>
    <scope>NUCLEOTIDE SEQUENCE [LARGE SCALE GENOMIC DNA]</scope>
    <source>
        <strain evidence="1">SolTubOtavaFocal</strain>
        <tissue evidence="1">Leaves</tissue>
    </source>
</reference>
<dbReference type="Proteomes" id="UP000826656">
    <property type="component" value="Unassembled WGS sequence"/>
</dbReference>
<keyword evidence="2" id="KW-1185">Reference proteome</keyword>
<gene>
    <name evidence="1" type="ORF">KY290_013524</name>
</gene>
<dbReference type="EMBL" id="JAIVGD010000011">
    <property type="protein sequence ID" value="KAH0769543.1"/>
    <property type="molecule type" value="Genomic_DNA"/>
</dbReference>
<accession>A0ABQ7VNR4</accession>
<evidence type="ECO:0000313" key="1">
    <source>
        <dbReference type="EMBL" id="KAH0769543.1"/>
    </source>
</evidence>
<evidence type="ECO:0000313" key="2">
    <source>
        <dbReference type="Proteomes" id="UP000826656"/>
    </source>
</evidence>
<sequence>MGKRLCYVFGDGSRTYITQPFSHDPDVLFYSLLPFVVLQQPLFCFPSKPLLAHPSMQGMAIRTYGREVVVVAAVTLEKGIGDNIAEEQQAQVREAHDASAKSCSSILLRFFI</sequence>
<comment type="caution">
    <text evidence="1">The sequence shown here is derived from an EMBL/GenBank/DDBJ whole genome shotgun (WGS) entry which is preliminary data.</text>
</comment>
<organism evidence="1 2">
    <name type="scientific">Solanum tuberosum</name>
    <name type="common">Potato</name>
    <dbReference type="NCBI Taxonomy" id="4113"/>
    <lineage>
        <taxon>Eukaryota</taxon>
        <taxon>Viridiplantae</taxon>
        <taxon>Streptophyta</taxon>
        <taxon>Embryophyta</taxon>
        <taxon>Tracheophyta</taxon>
        <taxon>Spermatophyta</taxon>
        <taxon>Magnoliopsida</taxon>
        <taxon>eudicotyledons</taxon>
        <taxon>Gunneridae</taxon>
        <taxon>Pentapetalae</taxon>
        <taxon>asterids</taxon>
        <taxon>lamiids</taxon>
        <taxon>Solanales</taxon>
        <taxon>Solanaceae</taxon>
        <taxon>Solanoideae</taxon>
        <taxon>Solaneae</taxon>
        <taxon>Solanum</taxon>
    </lineage>
</organism>
<proteinExistence type="predicted"/>